<dbReference type="InterPro" id="IPR018604">
    <property type="entry name" value="YycI-like"/>
</dbReference>
<protein>
    <submittedName>
        <fullName evidence="3">Regulatory protein YycI of two-component signal transduction system YycFG</fullName>
    </submittedName>
</protein>
<organism evidence="3 4">
    <name type="scientific">Virgibacillus alimentarius</name>
    <dbReference type="NCBI Taxonomy" id="698769"/>
    <lineage>
        <taxon>Bacteria</taxon>
        <taxon>Bacillati</taxon>
        <taxon>Bacillota</taxon>
        <taxon>Bacilli</taxon>
        <taxon>Bacillales</taxon>
        <taxon>Bacillaceae</taxon>
        <taxon>Virgibacillus</taxon>
    </lineage>
</organism>
<dbReference type="Gene3D" id="2.40.128.690">
    <property type="entry name" value="YycH protein, domain 3-like"/>
    <property type="match status" value="1"/>
</dbReference>
<keyword evidence="1" id="KW-0472">Membrane</keyword>
<evidence type="ECO:0000256" key="1">
    <source>
        <dbReference type="SAM" id="Phobius"/>
    </source>
</evidence>
<feature type="domain" description="Regulatory protein YycH-like" evidence="2">
    <location>
        <begin position="35"/>
        <end position="254"/>
    </location>
</feature>
<gene>
    <name evidence="3" type="ORF">J2Z81_001414</name>
</gene>
<comment type="caution">
    <text evidence="3">The sequence shown here is derived from an EMBL/GenBank/DDBJ whole genome shotgun (WGS) entry which is preliminary data.</text>
</comment>
<evidence type="ECO:0000313" key="3">
    <source>
        <dbReference type="EMBL" id="MBP2257466.1"/>
    </source>
</evidence>
<dbReference type="RefSeq" id="WP_051681335.1">
    <property type="nucleotide sequence ID" value="NZ_JAGIKX010000009.1"/>
</dbReference>
<dbReference type="EMBL" id="JAGIKX010000009">
    <property type="protein sequence ID" value="MBP2257466.1"/>
    <property type="molecule type" value="Genomic_DNA"/>
</dbReference>
<name>A0ABS4S7J9_9BACI</name>
<keyword evidence="1" id="KW-0812">Transmembrane</keyword>
<proteinExistence type="predicted"/>
<evidence type="ECO:0000313" key="4">
    <source>
        <dbReference type="Proteomes" id="UP001519294"/>
    </source>
</evidence>
<reference evidence="3 4" key="1">
    <citation type="submission" date="2021-03" db="EMBL/GenBank/DDBJ databases">
        <title>Genomic Encyclopedia of Type Strains, Phase IV (KMG-IV): sequencing the most valuable type-strain genomes for metagenomic binning, comparative biology and taxonomic classification.</title>
        <authorList>
            <person name="Goeker M."/>
        </authorList>
    </citation>
    <scope>NUCLEOTIDE SEQUENCE [LARGE SCALE GENOMIC DNA]</scope>
    <source>
        <strain evidence="3 4">DSM 25790</strain>
    </source>
</reference>
<dbReference type="Pfam" id="PF09648">
    <property type="entry name" value="YycI"/>
    <property type="match status" value="1"/>
</dbReference>
<feature type="transmembrane region" description="Helical" evidence="1">
    <location>
        <begin position="6"/>
        <end position="23"/>
    </location>
</feature>
<keyword evidence="4" id="KW-1185">Reference proteome</keyword>
<dbReference type="Proteomes" id="UP001519294">
    <property type="component" value="Unassembled WGS sequence"/>
</dbReference>
<sequence length="312" mass="36102">MQWSQIKTLFILCFLVLDVYLLFQFFDKQSQSNIGVLERQDSPIEEQLESEDIKINSLPEKVSDESFLSVKPKSFSTDDLKKVEGFKNQEPLSVDKNFIISEFEDPVPISPGDSEEKIEETVKKSIIYPKEYTFWDWNKDLNVLFFFQEKKERPIYFNQNGMVLVFLNDDNEMIYYTQTMLGDAEPRAEKKTLIKPIKAIETLYKANTLNAGDEITKVNIGFHTRVPLANGVQVFVPTWKVTVNEEKNYFVNAIEGFVFSSDENSFISDVLTEYVKGIRQLKGDQKVKGSILNQLEKKLEIIHRGEEDDVSV</sequence>
<keyword evidence="1" id="KW-1133">Transmembrane helix</keyword>
<evidence type="ECO:0000259" key="2">
    <source>
        <dbReference type="Pfam" id="PF09648"/>
    </source>
</evidence>
<accession>A0ABS4S7J9</accession>